<dbReference type="PANTHER" id="PTHR22930:SF250">
    <property type="entry name" value="NUCLEASE HARBI1-LIKE PROTEIN"/>
    <property type="match status" value="1"/>
</dbReference>
<dbReference type="KEGG" id="soy:115886976"/>
<proteinExistence type="inferred from homology"/>
<keyword evidence="6" id="KW-0378">Hydrolase</keyword>
<evidence type="ECO:0000256" key="3">
    <source>
        <dbReference type="ARBA" id="ARBA00006958"/>
    </source>
</evidence>
<evidence type="ECO:0000313" key="9">
    <source>
        <dbReference type="Proteomes" id="UP000504635"/>
    </source>
</evidence>
<dbReference type="Pfam" id="PF13359">
    <property type="entry name" value="DDE_Tnp_4"/>
    <property type="match status" value="1"/>
</dbReference>
<sequence>MNTILQKANLWIKFPSSIEEIREAQRLGQQVYSFPSAIGDMDCTHVRIPKPSEFGDEYINRKGFASIDVQATCDAQDKFTSVDVQWPGSTHESRIWKRSNICAVLRCNTQRALLLADEGYGIEPCLMTPYQNPNTPEETRYNNLLKKERVCIERCFGQLKQRFSILQYKARLKLENIPKLIVCCVVLHNIAKTLCDPDFDLEELQPNDVNNYIEGNENDDIRRSGMRRREKVLLSILFFNKICKVS</sequence>
<dbReference type="InterPro" id="IPR027806">
    <property type="entry name" value="HARBI1_dom"/>
</dbReference>
<comment type="similarity">
    <text evidence="3">Belongs to the HARBI1 family.</text>
</comment>
<evidence type="ECO:0000256" key="6">
    <source>
        <dbReference type="ARBA" id="ARBA00022801"/>
    </source>
</evidence>
<dbReference type="InParanoid" id="A0A6J2YE49"/>
<organism evidence="9 10">
    <name type="scientific">Sitophilus oryzae</name>
    <name type="common">Rice weevil</name>
    <name type="synonym">Curculio oryzae</name>
    <dbReference type="NCBI Taxonomy" id="7048"/>
    <lineage>
        <taxon>Eukaryota</taxon>
        <taxon>Metazoa</taxon>
        <taxon>Ecdysozoa</taxon>
        <taxon>Arthropoda</taxon>
        <taxon>Hexapoda</taxon>
        <taxon>Insecta</taxon>
        <taxon>Pterygota</taxon>
        <taxon>Neoptera</taxon>
        <taxon>Endopterygota</taxon>
        <taxon>Coleoptera</taxon>
        <taxon>Polyphaga</taxon>
        <taxon>Cucujiformia</taxon>
        <taxon>Curculionidae</taxon>
        <taxon>Dryophthorinae</taxon>
        <taxon>Sitophilus</taxon>
    </lineage>
</organism>
<keyword evidence="7" id="KW-0539">Nucleus</keyword>
<dbReference type="GO" id="GO:0016787">
    <property type="term" value="F:hydrolase activity"/>
    <property type="evidence" value="ECO:0007669"/>
    <property type="project" value="UniProtKB-KW"/>
</dbReference>
<keyword evidence="5" id="KW-0479">Metal-binding</keyword>
<dbReference type="RefSeq" id="XP_030762163.1">
    <property type="nucleotide sequence ID" value="XM_030906303.1"/>
</dbReference>
<feature type="domain" description="DDE Tnp4" evidence="8">
    <location>
        <begin position="41"/>
        <end position="189"/>
    </location>
</feature>
<evidence type="ECO:0000256" key="7">
    <source>
        <dbReference type="ARBA" id="ARBA00023242"/>
    </source>
</evidence>
<dbReference type="InterPro" id="IPR045249">
    <property type="entry name" value="HARBI1-like"/>
</dbReference>
<accession>A0A6J2YE49</accession>
<evidence type="ECO:0000256" key="4">
    <source>
        <dbReference type="ARBA" id="ARBA00022722"/>
    </source>
</evidence>
<dbReference type="GeneID" id="115886976"/>
<reference evidence="10" key="1">
    <citation type="submission" date="2025-08" db="UniProtKB">
        <authorList>
            <consortium name="RefSeq"/>
        </authorList>
    </citation>
    <scope>IDENTIFICATION</scope>
    <source>
        <tissue evidence="10">Gonads</tissue>
    </source>
</reference>
<comment type="subcellular location">
    <subcellularLocation>
        <location evidence="2">Nucleus</location>
    </subcellularLocation>
</comment>
<name>A0A6J2YE49_SITOR</name>
<dbReference type="GO" id="GO:0004518">
    <property type="term" value="F:nuclease activity"/>
    <property type="evidence" value="ECO:0007669"/>
    <property type="project" value="UniProtKB-KW"/>
</dbReference>
<protein>
    <submittedName>
        <fullName evidence="10">Nuclease HARBI1</fullName>
    </submittedName>
</protein>
<comment type="cofactor">
    <cofactor evidence="1">
        <name>a divalent metal cation</name>
        <dbReference type="ChEBI" id="CHEBI:60240"/>
    </cofactor>
</comment>
<dbReference type="PANTHER" id="PTHR22930">
    <property type="match status" value="1"/>
</dbReference>
<keyword evidence="9" id="KW-1185">Reference proteome</keyword>
<evidence type="ECO:0000259" key="8">
    <source>
        <dbReference type="Pfam" id="PF13359"/>
    </source>
</evidence>
<dbReference type="GO" id="GO:0005634">
    <property type="term" value="C:nucleus"/>
    <property type="evidence" value="ECO:0007669"/>
    <property type="project" value="UniProtKB-SubCell"/>
</dbReference>
<dbReference type="OrthoDB" id="6766673at2759"/>
<evidence type="ECO:0000256" key="5">
    <source>
        <dbReference type="ARBA" id="ARBA00022723"/>
    </source>
</evidence>
<evidence type="ECO:0000256" key="2">
    <source>
        <dbReference type="ARBA" id="ARBA00004123"/>
    </source>
</evidence>
<evidence type="ECO:0000256" key="1">
    <source>
        <dbReference type="ARBA" id="ARBA00001968"/>
    </source>
</evidence>
<dbReference type="GO" id="GO:0046872">
    <property type="term" value="F:metal ion binding"/>
    <property type="evidence" value="ECO:0007669"/>
    <property type="project" value="UniProtKB-KW"/>
</dbReference>
<gene>
    <name evidence="10" type="primary">LOC115886976</name>
</gene>
<evidence type="ECO:0000313" key="10">
    <source>
        <dbReference type="RefSeq" id="XP_030762163.1"/>
    </source>
</evidence>
<keyword evidence="4" id="KW-0540">Nuclease</keyword>
<dbReference type="Proteomes" id="UP000504635">
    <property type="component" value="Unplaced"/>
</dbReference>
<dbReference type="AlphaFoldDB" id="A0A6J2YE49"/>